<evidence type="ECO:0000259" key="11">
    <source>
        <dbReference type="PROSITE" id="PS50836"/>
    </source>
</evidence>
<keyword evidence="7 9" id="KW-0472">Membrane</keyword>
<feature type="binding site" description="axial binding residue" evidence="8">
    <location>
        <position position="216"/>
    </location>
    <ligand>
        <name>heme b</name>
        <dbReference type="ChEBI" id="CHEBI:60344"/>
        <label>1</label>
    </ligand>
    <ligandPart>
        <name>Fe</name>
        <dbReference type="ChEBI" id="CHEBI:18248"/>
    </ligandPart>
</feature>
<feature type="binding site" description="axial binding residue" evidence="8">
    <location>
        <position position="281"/>
    </location>
    <ligand>
        <name>heme b</name>
        <dbReference type="ChEBI" id="CHEBI:60344"/>
        <label>1</label>
    </ligand>
    <ligandPart>
        <name>Fe</name>
        <dbReference type="ChEBI" id="CHEBI:18248"/>
    </ligandPart>
</feature>
<feature type="transmembrane region" description="Helical" evidence="9">
    <location>
        <begin position="217"/>
        <end position="238"/>
    </location>
</feature>
<accession>A0AAV1DHB7</accession>
<feature type="transmembrane region" description="Helical" evidence="9">
    <location>
        <begin position="345"/>
        <end position="365"/>
    </location>
</feature>
<protein>
    <submittedName>
        <fullName evidence="13">OLC1v1006536C1</fullName>
    </submittedName>
</protein>
<comment type="subcellular location">
    <subcellularLocation>
        <location evidence="1">Membrane</location>
    </subcellularLocation>
</comment>
<keyword evidence="14" id="KW-1185">Reference proteome</keyword>
<evidence type="ECO:0000256" key="5">
    <source>
        <dbReference type="ARBA" id="ARBA00022982"/>
    </source>
</evidence>
<feature type="signal peptide" evidence="10">
    <location>
        <begin position="1"/>
        <end position="24"/>
    </location>
</feature>
<keyword evidence="8" id="KW-0408">Iron</keyword>
<dbReference type="PROSITE" id="PS50836">
    <property type="entry name" value="DOMON"/>
    <property type="match status" value="1"/>
</dbReference>
<sequence length="371" mass="40506">MKETLILFICSFFIFNFLIPNVVSQSDDSCNSNLSSINSQLPFDTTSFNCNSVWASQGFILRYSKTGPGEWSFVLSAPNSNSNAYVAIGFSPNGKMVGSSAIVGWVGSDGLPIIKRYFLGGQSPAEVVADRSNLQVGNASKALTSPSRIYLAFQLTNTDQPTNRIIYAVGPSGLLPSGPPNFRLVQHSDYISTVLNYATGQTQTKGSNTDSLRRSHGILVIISWGIMMQIGALVARYMRQWDPIWFYSHAAIQSLSFILGVAGIICGLVLSNRVSTDVDKHKAIGIVVLIIGCLQVIALLARPGKESKVRKYWNWYHQGLGRVLIVLAAINVFYGISIGKGGSKWNAAYAVPLVIIFITSIVLELRVRLRD</sequence>
<feature type="binding site" description="axial binding residue" evidence="8">
    <location>
        <position position="317"/>
    </location>
    <ligand>
        <name>heme b</name>
        <dbReference type="ChEBI" id="CHEBI:60344"/>
        <label>1</label>
    </ligand>
    <ligandPart>
        <name>Fe</name>
        <dbReference type="ChEBI" id="CHEBI:18248"/>
    </ligandPart>
</feature>
<evidence type="ECO:0000256" key="9">
    <source>
        <dbReference type="SAM" id="Phobius"/>
    </source>
</evidence>
<evidence type="ECO:0000313" key="13">
    <source>
        <dbReference type="EMBL" id="CAI9107224.1"/>
    </source>
</evidence>
<evidence type="ECO:0000259" key="12">
    <source>
        <dbReference type="PROSITE" id="PS50939"/>
    </source>
</evidence>
<dbReference type="CDD" id="cd09631">
    <property type="entry name" value="DOMON_DOH"/>
    <property type="match status" value="1"/>
</dbReference>
<evidence type="ECO:0000256" key="2">
    <source>
        <dbReference type="ARBA" id="ARBA00022448"/>
    </source>
</evidence>
<dbReference type="InterPro" id="IPR017214">
    <property type="entry name" value="UCP037471"/>
</dbReference>
<dbReference type="SUPFAM" id="SSF49344">
    <property type="entry name" value="CBD9-like"/>
    <property type="match status" value="1"/>
</dbReference>
<gene>
    <name evidence="13" type="ORF">OLC1_LOCUS15588</name>
</gene>
<dbReference type="Gene3D" id="1.20.120.1770">
    <property type="match status" value="1"/>
</dbReference>
<dbReference type="PROSITE" id="PS50939">
    <property type="entry name" value="CYTOCHROME_B561"/>
    <property type="match status" value="1"/>
</dbReference>
<feature type="transmembrane region" description="Helical" evidence="9">
    <location>
        <begin position="283"/>
        <end position="300"/>
    </location>
</feature>
<evidence type="ECO:0000313" key="14">
    <source>
        <dbReference type="Proteomes" id="UP001161247"/>
    </source>
</evidence>
<dbReference type="SMART" id="SM00665">
    <property type="entry name" value="B561"/>
    <property type="match status" value="1"/>
</dbReference>
<evidence type="ECO:0000256" key="3">
    <source>
        <dbReference type="ARBA" id="ARBA00022692"/>
    </source>
</evidence>
<keyword evidence="8" id="KW-0479">Metal-binding</keyword>
<keyword evidence="6 9" id="KW-1133">Transmembrane helix</keyword>
<proteinExistence type="predicted"/>
<dbReference type="PANTHER" id="PTHR23130">
    <property type="entry name" value="CYTOCHROME B561 AND DOMON DOMAIN-CONTAINING PROTEIN"/>
    <property type="match status" value="1"/>
</dbReference>
<keyword evidence="3 9" id="KW-0812">Transmembrane</keyword>
<dbReference type="CDD" id="cd08760">
    <property type="entry name" value="Cyt_b561_FRRS1_like"/>
    <property type="match status" value="1"/>
</dbReference>
<feature type="binding site" description="axial binding residue" evidence="8">
    <location>
        <position position="249"/>
    </location>
    <ligand>
        <name>heme b</name>
        <dbReference type="ChEBI" id="CHEBI:60344"/>
        <label>1</label>
    </ligand>
    <ligandPart>
        <name>Fe</name>
        <dbReference type="ChEBI" id="CHEBI:18248"/>
    </ligandPart>
</feature>
<evidence type="ECO:0000256" key="10">
    <source>
        <dbReference type="SAM" id="SignalP"/>
    </source>
</evidence>
<feature type="domain" description="DOMON" evidence="11">
    <location>
        <begin position="57"/>
        <end position="170"/>
    </location>
</feature>
<dbReference type="GO" id="GO:0046872">
    <property type="term" value="F:metal ion binding"/>
    <property type="evidence" value="ECO:0007669"/>
    <property type="project" value="UniProtKB-KW"/>
</dbReference>
<evidence type="ECO:0000256" key="6">
    <source>
        <dbReference type="ARBA" id="ARBA00022989"/>
    </source>
</evidence>
<dbReference type="PANTHER" id="PTHR23130:SF171">
    <property type="entry name" value="OS01G0895300 PROTEIN"/>
    <property type="match status" value="1"/>
</dbReference>
<dbReference type="Proteomes" id="UP001161247">
    <property type="component" value="Chromosome 5"/>
</dbReference>
<name>A0AAV1DHB7_OLDCO</name>
<dbReference type="AlphaFoldDB" id="A0AAV1DHB7"/>
<feature type="transmembrane region" description="Helical" evidence="9">
    <location>
        <begin position="250"/>
        <end position="271"/>
    </location>
</feature>
<keyword evidence="2" id="KW-0813">Transport</keyword>
<dbReference type="PIRSF" id="PIRSF037471">
    <property type="entry name" value="UCP037471"/>
    <property type="match status" value="1"/>
</dbReference>
<feature type="chain" id="PRO_5043965089" evidence="10">
    <location>
        <begin position="25"/>
        <end position="371"/>
    </location>
</feature>
<dbReference type="Pfam" id="PF03351">
    <property type="entry name" value="DOMON"/>
    <property type="match status" value="1"/>
</dbReference>
<keyword evidence="4 10" id="KW-0732">Signal</keyword>
<dbReference type="InterPro" id="IPR005018">
    <property type="entry name" value="DOMON_domain"/>
</dbReference>
<feature type="transmembrane region" description="Helical" evidence="9">
    <location>
        <begin position="320"/>
        <end position="339"/>
    </location>
</feature>
<dbReference type="Pfam" id="PF03188">
    <property type="entry name" value="Cytochrom_B561"/>
    <property type="match status" value="1"/>
</dbReference>
<dbReference type="InterPro" id="IPR006593">
    <property type="entry name" value="Cyt_b561/ferric_Rdtase_TM"/>
</dbReference>
<evidence type="ECO:0000256" key="7">
    <source>
        <dbReference type="ARBA" id="ARBA00023136"/>
    </source>
</evidence>
<dbReference type="EMBL" id="OX459122">
    <property type="protein sequence ID" value="CAI9107224.1"/>
    <property type="molecule type" value="Genomic_DNA"/>
</dbReference>
<evidence type="ECO:0000256" key="8">
    <source>
        <dbReference type="PIRSR" id="PIRSR037471-1"/>
    </source>
</evidence>
<organism evidence="13 14">
    <name type="scientific">Oldenlandia corymbosa var. corymbosa</name>
    <dbReference type="NCBI Taxonomy" id="529605"/>
    <lineage>
        <taxon>Eukaryota</taxon>
        <taxon>Viridiplantae</taxon>
        <taxon>Streptophyta</taxon>
        <taxon>Embryophyta</taxon>
        <taxon>Tracheophyta</taxon>
        <taxon>Spermatophyta</taxon>
        <taxon>Magnoliopsida</taxon>
        <taxon>eudicotyledons</taxon>
        <taxon>Gunneridae</taxon>
        <taxon>Pentapetalae</taxon>
        <taxon>asterids</taxon>
        <taxon>lamiids</taxon>
        <taxon>Gentianales</taxon>
        <taxon>Rubiaceae</taxon>
        <taxon>Rubioideae</taxon>
        <taxon>Spermacoceae</taxon>
        <taxon>Hedyotis-Oldenlandia complex</taxon>
        <taxon>Oldenlandia</taxon>
    </lineage>
</organism>
<evidence type="ECO:0000256" key="4">
    <source>
        <dbReference type="ARBA" id="ARBA00022729"/>
    </source>
</evidence>
<dbReference type="GO" id="GO:0016020">
    <property type="term" value="C:membrane"/>
    <property type="evidence" value="ECO:0007669"/>
    <property type="project" value="UniProtKB-SubCell"/>
</dbReference>
<dbReference type="SMART" id="SM00664">
    <property type="entry name" value="DoH"/>
    <property type="match status" value="1"/>
</dbReference>
<feature type="domain" description="Cytochrome b561" evidence="12">
    <location>
        <begin position="184"/>
        <end position="371"/>
    </location>
</feature>
<dbReference type="InterPro" id="IPR045266">
    <property type="entry name" value="DOH_DOMON"/>
</dbReference>
<evidence type="ECO:0000256" key="1">
    <source>
        <dbReference type="ARBA" id="ARBA00004370"/>
    </source>
</evidence>
<reference evidence="13" key="1">
    <citation type="submission" date="2023-03" db="EMBL/GenBank/DDBJ databases">
        <authorList>
            <person name="Julca I."/>
        </authorList>
    </citation>
    <scope>NUCLEOTIDE SEQUENCE</scope>
</reference>
<keyword evidence="5" id="KW-0249">Electron transport</keyword>